<name>A0A0F9QE99_9ZZZZ</name>
<gene>
    <name evidence="2" type="ORF">LCGC14_1106260</name>
</gene>
<dbReference type="SUPFAM" id="SSF56925">
    <property type="entry name" value="OMPA-like"/>
    <property type="match status" value="1"/>
</dbReference>
<keyword evidence="1" id="KW-0812">Transmembrane</keyword>
<evidence type="ECO:0008006" key="3">
    <source>
        <dbReference type="Google" id="ProtNLM"/>
    </source>
</evidence>
<reference evidence="2" key="1">
    <citation type="journal article" date="2015" name="Nature">
        <title>Complex archaea that bridge the gap between prokaryotes and eukaryotes.</title>
        <authorList>
            <person name="Spang A."/>
            <person name="Saw J.H."/>
            <person name="Jorgensen S.L."/>
            <person name="Zaremba-Niedzwiedzka K."/>
            <person name="Martijn J."/>
            <person name="Lind A.E."/>
            <person name="van Eijk R."/>
            <person name="Schleper C."/>
            <person name="Guy L."/>
            <person name="Ettema T.J."/>
        </authorList>
    </citation>
    <scope>NUCLEOTIDE SEQUENCE</scope>
</reference>
<dbReference type="Gene3D" id="2.40.160.20">
    <property type="match status" value="1"/>
</dbReference>
<protein>
    <recommendedName>
        <fullName evidence="3">Outer membrane protein beta-barrel domain-containing protein</fullName>
    </recommendedName>
</protein>
<keyword evidence="1" id="KW-1133">Transmembrane helix</keyword>
<dbReference type="InterPro" id="IPR011250">
    <property type="entry name" value="OMP/PagP_B-barrel"/>
</dbReference>
<feature type="transmembrane region" description="Helical" evidence="1">
    <location>
        <begin position="48"/>
        <end position="69"/>
    </location>
</feature>
<accession>A0A0F9QE99</accession>
<comment type="caution">
    <text evidence="2">The sequence shown here is derived from an EMBL/GenBank/DDBJ whole genome shotgun (WGS) entry which is preliminary data.</text>
</comment>
<sequence>MYLIKKIYRRGQLTFFRHNQRLTSFCYLTWHNFCIRIVLRRNEMKKSLILLLALIFLTPSFAFSDIFTFKAGLFIPRAQSDLWRTEFENMSFSKSDYTTTNFGFAYEYFLTREVSAVLGIDNYTKNKVGNYVDYVGIMLVDGVFAFPTDYVEDFIPAHLFNISITPVQLSLKLIPMGRKGKFIPYLGGGVSLYLWSIRLNGDMVDFDDVWVYVPDDIDIYPITTVDAWENNRISFGYHVFVGVMVPFTKRMTFEVEFKYNVARGELKEAFEGFEAFDLSAYQISLGLNYWF</sequence>
<organism evidence="2">
    <name type="scientific">marine sediment metagenome</name>
    <dbReference type="NCBI Taxonomy" id="412755"/>
    <lineage>
        <taxon>unclassified sequences</taxon>
        <taxon>metagenomes</taxon>
        <taxon>ecological metagenomes</taxon>
    </lineage>
</organism>
<keyword evidence="1" id="KW-0472">Membrane</keyword>
<evidence type="ECO:0000256" key="1">
    <source>
        <dbReference type="SAM" id="Phobius"/>
    </source>
</evidence>
<dbReference type="AlphaFoldDB" id="A0A0F9QE99"/>
<proteinExistence type="predicted"/>
<evidence type="ECO:0000313" key="2">
    <source>
        <dbReference type="EMBL" id="KKN03578.1"/>
    </source>
</evidence>
<dbReference type="EMBL" id="LAZR01005019">
    <property type="protein sequence ID" value="KKN03578.1"/>
    <property type="molecule type" value="Genomic_DNA"/>
</dbReference>